<dbReference type="Gene3D" id="3.40.640.10">
    <property type="entry name" value="Type I PLP-dependent aspartate aminotransferase-like (Major domain)"/>
    <property type="match status" value="1"/>
</dbReference>
<evidence type="ECO:0000256" key="5">
    <source>
        <dbReference type="ARBA" id="ARBA00022576"/>
    </source>
</evidence>
<feature type="domain" description="Aminotransferase class I/classII large" evidence="13">
    <location>
        <begin position="14"/>
        <end position="381"/>
    </location>
</feature>
<dbReference type="Pfam" id="PF00155">
    <property type="entry name" value="Aminotran_1_2"/>
    <property type="match status" value="1"/>
</dbReference>
<dbReference type="PANTHER" id="PTHR11879:SF22">
    <property type="entry name" value="ASPARTATE AMINOTRANSFERASE, MITOCHONDRIAL"/>
    <property type="match status" value="1"/>
</dbReference>
<keyword evidence="7" id="KW-0663">Pyridoxal phosphate</keyword>
<gene>
    <name evidence="15" type="primary">LOC107220357</name>
</gene>
<evidence type="ECO:0000256" key="11">
    <source>
        <dbReference type="ARBA" id="ARBA00042867"/>
    </source>
</evidence>
<keyword evidence="14" id="KW-1185">Reference proteome</keyword>
<dbReference type="NCBIfam" id="NF006719">
    <property type="entry name" value="PRK09257.1"/>
    <property type="match status" value="1"/>
</dbReference>
<comment type="cofactor">
    <cofactor evidence="1">
        <name>pyridoxal 5'-phosphate</name>
        <dbReference type="ChEBI" id="CHEBI:597326"/>
    </cofactor>
</comment>
<evidence type="ECO:0000313" key="15">
    <source>
        <dbReference type="RefSeq" id="XP_046595293.1"/>
    </source>
</evidence>
<comment type="subunit">
    <text evidence="3">Homodimer.</text>
</comment>
<evidence type="ECO:0000256" key="6">
    <source>
        <dbReference type="ARBA" id="ARBA00022679"/>
    </source>
</evidence>
<evidence type="ECO:0000256" key="7">
    <source>
        <dbReference type="ARBA" id="ARBA00022898"/>
    </source>
</evidence>
<evidence type="ECO:0000256" key="4">
    <source>
        <dbReference type="ARBA" id="ARBA00012753"/>
    </source>
</evidence>
<dbReference type="GeneID" id="107220357"/>
<comment type="similarity">
    <text evidence="2">Belongs to the class-I pyridoxal-phosphate-dependent aminotransferase family.</text>
</comment>
<dbReference type="InterPro" id="IPR000796">
    <property type="entry name" value="Asp_trans"/>
</dbReference>
<keyword evidence="5 15" id="KW-0032">Aminotransferase</keyword>
<keyword evidence="6" id="KW-0808">Transferase</keyword>
<evidence type="ECO:0000256" key="3">
    <source>
        <dbReference type="ARBA" id="ARBA00011738"/>
    </source>
</evidence>
<evidence type="ECO:0000259" key="13">
    <source>
        <dbReference type="Pfam" id="PF00155"/>
    </source>
</evidence>
<proteinExistence type="inferred from homology"/>
<dbReference type="InterPro" id="IPR015424">
    <property type="entry name" value="PyrdxlP-dep_Trfase"/>
</dbReference>
<evidence type="ECO:0000256" key="1">
    <source>
        <dbReference type="ARBA" id="ARBA00001933"/>
    </source>
</evidence>
<name>A0ABM3G4V9_NEOLC</name>
<evidence type="ECO:0000256" key="9">
    <source>
        <dbReference type="ARBA" id="ARBA00041257"/>
    </source>
</evidence>
<dbReference type="Gene3D" id="3.90.1150.10">
    <property type="entry name" value="Aspartate Aminotransferase, domain 1"/>
    <property type="match status" value="1"/>
</dbReference>
<organism evidence="14 15">
    <name type="scientific">Neodiprion lecontei</name>
    <name type="common">Redheaded pine sawfly</name>
    <dbReference type="NCBI Taxonomy" id="441921"/>
    <lineage>
        <taxon>Eukaryota</taxon>
        <taxon>Metazoa</taxon>
        <taxon>Ecdysozoa</taxon>
        <taxon>Arthropoda</taxon>
        <taxon>Hexapoda</taxon>
        <taxon>Insecta</taxon>
        <taxon>Pterygota</taxon>
        <taxon>Neoptera</taxon>
        <taxon>Endopterygota</taxon>
        <taxon>Hymenoptera</taxon>
        <taxon>Tenthredinoidea</taxon>
        <taxon>Diprionidae</taxon>
        <taxon>Diprioninae</taxon>
        <taxon>Neodiprion</taxon>
    </lineage>
</organism>
<dbReference type="RefSeq" id="XP_046595293.1">
    <property type="nucleotide sequence ID" value="XM_046739337.1"/>
</dbReference>
<dbReference type="SUPFAM" id="SSF53383">
    <property type="entry name" value="PLP-dependent transferases"/>
    <property type="match status" value="1"/>
</dbReference>
<evidence type="ECO:0000256" key="10">
    <source>
        <dbReference type="ARBA" id="ARBA00041746"/>
    </source>
</evidence>
<sequence length="386" mass="43259">MLKIGEAYSQDPNTDKVDLSAGVYRDELGQPWVLPCVRQAEKKIAEKKLHKEYLPIDGSADFCLNSVKLVLGDDSELIKQGRIAAVQGVAGIGALRVWLEFFSKFHRGPNEVWISDPSYAAHAPILEHLGPVKMYRYYNYEKKCFDYEGVLQDISNMPEGSIILLHPSAHNPSGVDPSPEQWAGISRAIKKGRLFPLIDMAYQGLASGDLDEDATSVRIFARDGHQFALVQTYSKNLGLYGERVGSLSFVTASADEAARVRSQLKIIIRTMYSCPPVNGVRIANEIFIDPDLKRQWIKDLKTMTDRINSIRKALKNELDKTGTKLNWDHVTNQIGMFCFTGMTPEQVKRMREKYSVYASTDGRICMAGVNSRNVELVARALHDATK</sequence>
<evidence type="ECO:0000256" key="12">
    <source>
        <dbReference type="ARBA" id="ARBA00042891"/>
    </source>
</evidence>
<dbReference type="EC" id="2.6.1.1" evidence="4"/>
<dbReference type="Proteomes" id="UP000829291">
    <property type="component" value="Chromosome 5"/>
</dbReference>
<dbReference type="InterPro" id="IPR015422">
    <property type="entry name" value="PyrdxlP-dep_Trfase_small"/>
</dbReference>
<evidence type="ECO:0000256" key="2">
    <source>
        <dbReference type="ARBA" id="ARBA00007441"/>
    </source>
</evidence>
<dbReference type="InterPro" id="IPR015421">
    <property type="entry name" value="PyrdxlP-dep_Trfase_major"/>
</dbReference>
<dbReference type="PRINTS" id="PR00799">
    <property type="entry name" value="TRANSAMINASE"/>
</dbReference>
<evidence type="ECO:0000256" key="8">
    <source>
        <dbReference type="ARBA" id="ARBA00040891"/>
    </source>
</evidence>
<dbReference type="GO" id="GO:0008483">
    <property type="term" value="F:transaminase activity"/>
    <property type="evidence" value="ECO:0007669"/>
    <property type="project" value="UniProtKB-KW"/>
</dbReference>
<dbReference type="PANTHER" id="PTHR11879">
    <property type="entry name" value="ASPARTATE AMINOTRANSFERASE"/>
    <property type="match status" value="1"/>
</dbReference>
<dbReference type="CDD" id="cd00609">
    <property type="entry name" value="AAT_like"/>
    <property type="match status" value="1"/>
</dbReference>
<reference evidence="15" key="1">
    <citation type="submission" date="2025-08" db="UniProtKB">
        <authorList>
            <consortium name="RefSeq"/>
        </authorList>
    </citation>
    <scope>IDENTIFICATION</scope>
    <source>
        <tissue evidence="15">Thorax and Abdomen</tissue>
    </source>
</reference>
<evidence type="ECO:0000313" key="14">
    <source>
        <dbReference type="Proteomes" id="UP000829291"/>
    </source>
</evidence>
<accession>A0ABM3G4V9</accession>
<protein>
    <recommendedName>
        <fullName evidence="8">Aspartate aminotransferase, mitochondrial</fullName>
        <ecNumber evidence="4">2.6.1.1</ecNumber>
    </recommendedName>
    <alternativeName>
        <fullName evidence="9">Kynurenine aminotransferase 4</fullName>
    </alternativeName>
    <alternativeName>
        <fullName evidence="12">Kynurenine aminotransferase IV</fullName>
    </alternativeName>
    <alternativeName>
        <fullName evidence="11">Kynurenine--oxoglutarate transaminase 4</fullName>
    </alternativeName>
    <alternativeName>
        <fullName evidence="10">Kynurenine--oxoglutarate transaminase IV</fullName>
    </alternativeName>
</protein>
<dbReference type="InterPro" id="IPR004839">
    <property type="entry name" value="Aminotransferase_I/II_large"/>
</dbReference>